<dbReference type="Proteomes" id="UP000777002">
    <property type="component" value="Unassembled WGS sequence"/>
</dbReference>
<evidence type="ECO:0000313" key="9">
    <source>
        <dbReference type="EMBL" id="MBM6929169.1"/>
    </source>
</evidence>
<dbReference type="InterPro" id="IPR046357">
    <property type="entry name" value="PPIase_dom_sf"/>
</dbReference>
<dbReference type="GO" id="GO:0016853">
    <property type="term" value="F:isomerase activity"/>
    <property type="evidence" value="ECO:0007669"/>
    <property type="project" value="UniProtKB-KW"/>
</dbReference>
<evidence type="ECO:0000256" key="7">
    <source>
        <dbReference type="ARBA" id="ARBA00023186"/>
    </source>
</evidence>
<keyword evidence="7" id="KW-0143">Chaperone</keyword>
<evidence type="ECO:0000256" key="4">
    <source>
        <dbReference type="ARBA" id="ARBA00013194"/>
    </source>
</evidence>
<keyword evidence="5" id="KW-0963">Cytoplasm</keyword>
<evidence type="ECO:0000256" key="3">
    <source>
        <dbReference type="ARBA" id="ARBA00006577"/>
    </source>
</evidence>
<accession>A0ABS2GW40</accession>
<evidence type="ECO:0000256" key="2">
    <source>
        <dbReference type="ARBA" id="ARBA00004496"/>
    </source>
</evidence>
<dbReference type="EC" id="5.2.1.8" evidence="4"/>
<dbReference type="PANTHER" id="PTHR47861:SF3">
    <property type="entry name" value="FKBP-TYPE PEPTIDYL-PROLYL CIS-TRANS ISOMERASE SLYD"/>
    <property type="match status" value="1"/>
</dbReference>
<dbReference type="RefSeq" id="WP_205050756.1">
    <property type="nucleotide sequence ID" value="NZ_JACJKX010000015.1"/>
</dbReference>
<proteinExistence type="inferred from homology"/>
<dbReference type="Gene3D" id="3.10.50.40">
    <property type="match status" value="1"/>
</dbReference>
<dbReference type="PANTHER" id="PTHR47861">
    <property type="entry name" value="FKBP-TYPE PEPTIDYL-PROLYL CIS-TRANS ISOMERASE SLYD"/>
    <property type="match status" value="1"/>
</dbReference>
<comment type="catalytic activity">
    <reaction evidence="1">
        <text>[protein]-peptidylproline (omega=180) = [protein]-peptidylproline (omega=0)</text>
        <dbReference type="Rhea" id="RHEA:16237"/>
        <dbReference type="Rhea" id="RHEA-COMP:10747"/>
        <dbReference type="Rhea" id="RHEA-COMP:10748"/>
        <dbReference type="ChEBI" id="CHEBI:83833"/>
        <dbReference type="ChEBI" id="CHEBI:83834"/>
        <dbReference type="EC" id="5.2.1.8"/>
    </reaction>
</comment>
<evidence type="ECO:0000256" key="8">
    <source>
        <dbReference type="ARBA" id="ARBA00023235"/>
    </source>
</evidence>
<protein>
    <recommendedName>
        <fullName evidence="4">peptidylprolyl isomerase</fullName>
        <ecNumber evidence="4">5.2.1.8</ecNumber>
    </recommendedName>
</protein>
<gene>
    <name evidence="9" type="ORF">H5985_07805</name>
</gene>
<evidence type="ECO:0000256" key="5">
    <source>
        <dbReference type="ARBA" id="ARBA00022490"/>
    </source>
</evidence>
<comment type="caution">
    <text evidence="9">The sequence shown here is derived from an EMBL/GenBank/DDBJ whole genome shotgun (WGS) entry which is preliminary data.</text>
</comment>
<dbReference type="SUPFAM" id="SSF54534">
    <property type="entry name" value="FKBP-like"/>
    <property type="match status" value="1"/>
</dbReference>
<comment type="subcellular location">
    <subcellularLocation>
        <location evidence="2">Cytoplasm</location>
    </subcellularLocation>
</comment>
<keyword evidence="8 9" id="KW-0413">Isomerase</keyword>
<comment type="similarity">
    <text evidence="3">Belongs to the FKBP-type PPIase family.</text>
</comment>
<keyword evidence="10" id="KW-1185">Reference proteome</keyword>
<name>A0ABS2GW40_9BURK</name>
<dbReference type="EMBL" id="JACJKX010000015">
    <property type="protein sequence ID" value="MBM6929169.1"/>
    <property type="molecule type" value="Genomic_DNA"/>
</dbReference>
<evidence type="ECO:0000313" key="10">
    <source>
        <dbReference type="Proteomes" id="UP000777002"/>
    </source>
</evidence>
<evidence type="ECO:0000256" key="6">
    <source>
        <dbReference type="ARBA" id="ARBA00023110"/>
    </source>
</evidence>
<organism evidence="9 10">
    <name type="scientific">Parasutterella secunda</name>
    <dbReference type="NCBI Taxonomy" id="626947"/>
    <lineage>
        <taxon>Bacteria</taxon>
        <taxon>Pseudomonadati</taxon>
        <taxon>Pseudomonadota</taxon>
        <taxon>Betaproteobacteria</taxon>
        <taxon>Burkholderiales</taxon>
        <taxon>Sutterellaceae</taxon>
        <taxon>Parasutterella</taxon>
    </lineage>
</organism>
<keyword evidence="6" id="KW-0697">Rotamase</keyword>
<sequence>MQVAKDTLVTISVKMFNLQGDLMESADDLVYLHGHSDIFPVIEKSLEGKKAGDTVTVQLEPEEAFGDYDETALIIRPETDFDGGVEVGLSYTEIRGETLDRVYRVTDIADGVVVLDGNHPLAGIGLKFEITVRKVEPVKKGMETVGNDDVVVPSFLQVSDKPMVANVVDDQGDEELVGKTVH</sequence>
<reference evidence="9 10" key="1">
    <citation type="journal article" date="2021" name="Sci. Rep.">
        <title>The distribution of antibiotic resistance genes in chicken gut microbiota commensals.</title>
        <authorList>
            <person name="Juricova H."/>
            <person name="Matiasovicova J."/>
            <person name="Kubasova T."/>
            <person name="Cejkova D."/>
            <person name="Rychlik I."/>
        </authorList>
    </citation>
    <scope>NUCLEOTIDE SEQUENCE [LARGE SCALE GENOMIC DNA]</scope>
    <source>
        <strain evidence="9 10">An562</strain>
    </source>
</reference>
<evidence type="ECO:0000256" key="1">
    <source>
        <dbReference type="ARBA" id="ARBA00000971"/>
    </source>
</evidence>